<name>A0A6V7L161_9HYME</name>
<evidence type="ECO:0000313" key="1">
    <source>
        <dbReference type="EMBL" id="CAD1568697.1"/>
    </source>
</evidence>
<proteinExistence type="predicted"/>
<accession>A0A6V7L161</accession>
<dbReference type="EMBL" id="CADCXW020000327">
    <property type="protein sequence ID" value="CAD1568697.1"/>
    <property type="molecule type" value="Genomic_DNA"/>
</dbReference>
<organism evidence="1">
    <name type="scientific">Bracon brevicornis</name>
    <dbReference type="NCBI Taxonomy" id="1563983"/>
    <lineage>
        <taxon>Eukaryota</taxon>
        <taxon>Metazoa</taxon>
        <taxon>Ecdysozoa</taxon>
        <taxon>Arthropoda</taxon>
        <taxon>Hexapoda</taxon>
        <taxon>Insecta</taxon>
        <taxon>Pterygota</taxon>
        <taxon>Neoptera</taxon>
        <taxon>Endopterygota</taxon>
        <taxon>Hymenoptera</taxon>
        <taxon>Apocrita</taxon>
        <taxon>Ichneumonoidea</taxon>
        <taxon>Braconidae</taxon>
        <taxon>Braconinae</taxon>
        <taxon>Bracon</taxon>
    </lineage>
</organism>
<dbReference type="AlphaFoldDB" id="A0A6V7L161"/>
<reference evidence="1" key="1">
    <citation type="submission" date="2020-07" db="EMBL/GenBank/DDBJ databases">
        <authorList>
            <person name="Ferguson B K."/>
        </authorList>
    </citation>
    <scope>NUCLEOTIDE SEQUENCE</scope>
    <source>
        <strain evidence="1">L06</strain>
    </source>
</reference>
<gene>
    <name evidence="1" type="ORF">BBRV_LOCUS91210</name>
</gene>
<sequence>MQKIRTVHLHDGDTDNWRPLQDRNGRDLTYYETCT</sequence>
<protein>
    <submittedName>
        <fullName evidence="1">Uncharacterized protein</fullName>
    </submittedName>
</protein>